<dbReference type="RefSeq" id="WP_005349624.1">
    <property type="nucleotide sequence ID" value="NZ_CP073282.1"/>
</dbReference>
<protein>
    <recommendedName>
        <fullName evidence="1">DUF5348 domain-containing protein</fullName>
    </recommendedName>
</protein>
<comment type="caution">
    <text evidence="2">The sequence shown here is derived from an EMBL/GenBank/DDBJ whole genome shotgun (WGS) entry which is preliminary data.</text>
</comment>
<dbReference type="AlphaFoldDB" id="A0A415G2K1"/>
<gene>
    <name evidence="2" type="ORF">DW068_17150</name>
</gene>
<dbReference type="InterPro" id="IPR035255">
    <property type="entry name" value="DUF5348"/>
</dbReference>
<dbReference type="GeneID" id="75049923"/>
<reference evidence="2 3" key="1">
    <citation type="submission" date="2018-08" db="EMBL/GenBank/DDBJ databases">
        <title>A genome reference for cultivated species of the human gut microbiota.</title>
        <authorList>
            <person name="Zou Y."/>
            <person name="Xue W."/>
            <person name="Luo G."/>
        </authorList>
    </citation>
    <scope>NUCLEOTIDE SEQUENCE [LARGE SCALE GENOMIC DNA]</scope>
    <source>
        <strain evidence="2 3">AF45-14BH</strain>
    </source>
</reference>
<dbReference type="EMBL" id="QRNJ01000128">
    <property type="protein sequence ID" value="RHK31809.1"/>
    <property type="molecule type" value="Genomic_DNA"/>
</dbReference>
<proteinExistence type="predicted"/>
<accession>A0A415G2K1</accession>
<name>A0A415G2K1_9FIRM</name>
<dbReference type="Pfam" id="PF17295">
    <property type="entry name" value="DUF5348"/>
    <property type="match status" value="1"/>
</dbReference>
<evidence type="ECO:0000313" key="3">
    <source>
        <dbReference type="Proteomes" id="UP000283497"/>
    </source>
</evidence>
<sequence>MEYKEGRLGYNRKNDRYGLLVTDLWEIDGFSCGNRLQVEINGEWVDTHMEMDWSTGKGIWYLTGTDLKGSALENKRVRVLRDR</sequence>
<evidence type="ECO:0000313" key="2">
    <source>
        <dbReference type="EMBL" id="RHK31809.1"/>
    </source>
</evidence>
<dbReference type="Gene3D" id="2.40.10.390">
    <property type="match status" value="1"/>
</dbReference>
<feature type="domain" description="DUF5348" evidence="1">
    <location>
        <begin position="6"/>
        <end position="79"/>
    </location>
</feature>
<evidence type="ECO:0000259" key="1">
    <source>
        <dbReference type="Pfam" id="PF17295"/>
    </source>
</evidence>
<dbReference type="Proteomes" id="UP000283497">
    <property type="component" value="Unassembled WGS sequence"/>
</dbReference>
<organism evidence="2 3">
    <name type="scientific">Anaerobutyricum hallii</name>
    <dbReference type="NCBI Taxonomy" id="39488"/>
    <lineage>
        <taxon>Bacteria</taxon>
        <taxon>Bacillati</taxon>
        <taxon>Bacillota</taxon>
        <taxon>Clostridia</taxon>
        <taxon>Lachnospirales</taxon>
        <taxon>Lachnospiraceae</taxon>
        <taxon>Anaerobutyricum</taxon>
    </lineage>
</organism>